<protein>
    <submittedName>
        <fullName evidence="4">RHS repeat domain-containing protein</fullName>
    </submittedName>
</protein>
<evidence type="ECO:0000256" key="1">
    <source>
        <dbReference type="ARBA" id="ARBA00022737"/>
    </source>
</evidence>
<feature type="domain" description="Teneurin-like YD-shell" evidence="3">
    <location>
        <begin position="1418"/>
        <end position="1664"/>
    </location>
</feature>
<dbReference type="InterPro" id="IPR056823">
    <property type="entry name" value="TEN-like_YD-shell"/>
</dbReference>
<dbReference type="PANTHER" id="PTHR32305:SF17">
    <property type="entry name" value="TRNA NUCLEASE WAPA"/>
    <property type="match status" value="1"/>
</dbReference>
<dbReference type="InterPro" id="IPR022385">
    <property type="entry name" value="Rhs_assc_core"/>
</dbReference>
<dbReference type="Gene3D" id="2.180.10.10">
    <property type="entry name" value="RHS repeat-associated core"/>
    <property type="match status" value="2"/>
</dbReference>
<dbReference type="Pfam" id="PF25023">
    <property type="entry name" value="TEN_YD-shell"/>
    <property type="match status" value="1"/>
</dbReference>
<keyword evidence="5" id="KW-1185">Reference proteome</keyword>
<proteinExistence type="predicted"/>
<feature type="region of interest" description="Disordered" evidence="2">
    <location>
        <begin position="1750"/>
        <end position="1774"/>
    </location>
</feature>
<evidence type="ECO:0000313" key="4">
    <source>
        <dbReference type="EMBL" id="MFE5980891.1"/>
    </source>
</evidence>
<dbReference type="EMBL" id="JBHTRV010000009">
    <property type="protein sequence ID" value="MFE5980891.1"/>
    <property type="molecule type" value="Genomic_DNA"/>
</dbReference>
<dbReference type="NCBIfam" id="TIGR01643">
    <property type="entry name" value="YD_repeat_2x"/>
    <property type="match status" value="3"/>
</dbReference>
<feature type="region of interest" description="Disordered" evidence="2">
    <location>
        <begin position="850"/>
        <end position="874"/>
    </location>
</feature>
<accession>A0ABW6ITE4</accession>
<organism evidence="4 5">
    <name type="scientific">Streptomyces wedmorensis</name>
    <dbReference type="NCBI Taxonomy" id="43759"/>
    <lineage>
        <taxon>Bacteria</taxon>
        <taxon>Bacillati</taxon>
        <taxon>Actinomycetota</taxon>
        <taxon>Actinomycetes</taxon>
        <taxon>Kitasatosporales</taxon>
        <taxon>Streptomycetaceae</taxon>
        <taxon>Streptomyces</taxon>
    </lineage>
</organism>
<evidence type="ECO:0000259" key="3">
    <source>
        <dbReference type="Pfam" id="PF25023"/>
    </source>
</evidence>
<evidence type="ECO:0000313" key="5">
    <source>
        <dbReference type="Proteomes" id="UP001600424"/>
    </source>
</evidence>
<feature type="compositionally biased region" description="Basic and acidic residues" evidence="2">
    <location>
        <begin position="1751"/>
        <end position="1774"/>
    </location>
</feature>
<feature type="compositionally biased region" description="Low complexity" evidence="2">
    <location>
        <begin position="858"/>
        <end position="874"/>
    </location>
</feature>
<sequence length="1926" mass="207025">MQPLQKGTGEVRVELDYDAYRGAYGGDWASRLRLRELPACALTTPEAEECEAGRELPTVNDVKEGTLSAPVTLAAAAGQATVLVATAAASGSSGDFKATSLASSASWSAGGSSGGFSWNYGIDVPDVPGDVSPKLQLGYGSQAVDGRTAATNNQPGGIGDGWSMEPGYVERQYISCTDDAANSNNSTVKVGDLCWKKDNAVLNLGGRTNQLIWDTAAKSWHLESDDGTVIDKLTSTAADNYGDNNGDDNGEYWKVTTPDGTQYYFGANRMDGWVTGKTETRSTWTVPVFGNHTGEPCYNAAFKDAWCQQAWRWNLDLVVDPHGDAMTYYWGEEANYYGRNVDPNTGVSTATPYDRSGYLKRIEYGLRSATPYGQPSAKVEFTNTERCLSGCTTFDKTNAKNWPDVPFDQYCAASTDCKDRYSPSFWTRMKLSGISSSVWNAGAWKPVDSWALDHDFPLTGDGTGSAPLWLKSITRSGHTGTGTVALPPVTFDRVAMPNRVEGATTGGAPDPVPAMWRFRVSAVNTESGGTIGVTYTAQDCSATSVPSPASNTRRCYPVKWSPPDAPAANYEPYLDWFHAYAVNLVTENDNTGGSPAKRTEYSYPDGMAWAKAKDDEFTKATHLTYGDRKGFGRVQVRTGAYPFQRTLKEYRYFRGIPGASVKDSEQIAVTDHEAFAGMTREEATYNGENGRLESTTSFTPWVSAATATEIRPEGLPARHAYITGGAEEKSRTAVGQGWRTTETARTFDANGHVLTESRLGDSVKSGDEECTTTTYAPGSLLGLPSEVQTVARPCGAPTFLPGHLISVERRYYDGTASLTTAPVKGDVTRIDEQDAAGTGYVTTAKHTYDQHGRELTETDALGQTTTTGYTPTTGIPTSMTVTNALGHASVTTYDPVRGVVVAAVDANGKRTDAVHDGLGRVLKVWQPGWAKASHTAQPSVEYAYKISATEANAVTTKTLKQDGTYRTTYALYDGLLRERQAQGSAVGTQYSLMTETRYDSRGWVWKSFAPYYADVAPSAKLYTAKDAHQVDNVTENVYDGMGRVTDALSLFRGNEKWRTTTVYGGDRVTVTPPKGGTSSTTVTDANGRTTELIQYAGAGQTQPQSTTYTYGKFDEPTAITDPAGNTWTYTYDNRGQKTEVGDPDKGKTVLTYDANGQVLTSKDAREKVLTTVYDKLGRKTAVKEGATTLATWTYDTLAKGQLTSSSRFVDGAEYKTAVGALDDRYQPTSTTLTVPAAAGGLAGTYSWSYGYSQQTGAPLWTLNPAIGDIPSERIVTNYNSDDQPYRTTRADVVLVANVQYDVYGRPISTEFGDALDKKVFRTQAYDEHTGRLIERATDRFLAPRRVDRTLYDYDAAGNVTGITSTTGQDATASTDRQCFTNDALGRLTEAWTAATATADCATAPSATTVGGPDAYWLTYGYDKLGNRTEQSDKLGGVTTAYTHPAAQADRPHAVQQATVTGGPDNGRVSTFQYDATGNTTNRTIGTKAQDLVWDAEGHLATLTEAGGITSYVYDADGDRLTTKNADGSSVLSLPNGDELKVAANGTKTATRYYTHGGETVAVRTGPTISYLVGDHQGTAMTAIDAATLGVTHRKQLPFGELRTSQSGLFGTRGFVGGTNDPTGLTHLGAREYDPTTGRFLSVDPVIDFDDPAQMHAYSYAHNNPLTKSDPTGLSPDGPGGFGASASYWAQERGLTTGYYTKKNGQYVWHQSPKKDSESQRRYKSYRADPANYKVYHYNAKAVAAAKAQAKKRADERAAHADRERRKQEGFMDKLKRGASDKMHKIVDPFLEPDTTGLCLNGSIGFGMGVAASGCVVVTSRPDGKTDVGLSLSKGLEAPALGANATLSMMGSNATDFENLRGDSWGGTATVAYGVAVSVAHERDINTWNHRGEPVGTTSLGLGAGLGAEAGFTRNYGTDVGHLFTLG</sequence>
<dbReference type="Proteomes" id="UP001600424">
    <property type="component" value="Unassembled WGS sequence"/>
</dbReference>
<dbReference type="RefSeq" id="WP_386252760.1">
    <property type="nucleotide sequence ID" value="NZ_JBHTRV010000009.1"/>
</dbReference>
<dbReference type="InterPro" id="IPR031325">
    <property type="entry name" value="RHS_repeat"/>
</dbReference>
<keyword evidence="1" id="KW-0677">Repeat</keyword>
<reference evidence="4 5" key="1">
    <citation type="submission" date="2024-09" db="EMBL/GenBank/DDBJ databases">
        <title>The Natural Products Discovery Center: Release of the First 8490 Sequenced Strains for Exploring Actinobacteria Biosynthetic Diversity.</title>
        <authorList>
            <person name="Kalkreuter E."/>
            <person name="Kautsar S.A."/>
            <person name="Yang D."/>
            <person name="Bader C.D."/>
            <person name="Teijaro C.N."/>
            <person name="Fluegel L."/>
            <person name="Davis C.M."/>
            <person name="Simpson J.R."/>
            <person name="Lauterbach L."/>
            <person name="Steele A.D."/>
            <person name="Gui C."/>
            <person name="Meng S."/>
            <person name="Li G."/>
            <person name="Viehrig K."/>
            <person name="Ye F."/>
            <person name="Su P."/>
            <person name="Kiefer A.F."/>
            <person name="Nichols A."/>
            <person name="Cepeda A.J."/>
            <person name="Yan W."/>
            <person name="Fan B."/>
            <person name="Jiang Y."/>
            <person name="Adhikari A."/>
            <person name="Zheng C.-J."/>
            <person name="Schuster L."/>
            <person name="Cowan T.M."/>
            <person name="Smanski M.J."/>
            <person name="Chevrette M.G."/>
            <person name="De Carvalho L.P.S."/>
            <person name="Shen B."/>
        </authorList>
    </citation>
    <scope>NUCLEOTIDE SEQUENCE [LARGE SCALE GENOMIC DNA]</scope>
    <source>
        <strain evidence="4 5">NPDC056472</strain>
    </source>
</reference>
<dbReference type="PANTHER" id="PTHR32305">
    <property type="match status" value="1"/>
</dbReference>
<name>A0ABW6ITE4_STRWE</name>
<comment type="caution">
    <text evidence="4">The sequence shown here is derived from an EMBL/GenBank/DDBJ whole genome shotgun (WGS) entry which is preliminary data.</text>
</comment>
<dbReference type="InterPro" id="IPR050708">
    <property type="entry name" value="T6SS_VgrG/RHS"/>
</dbReference>
<gene>
    <name evidence="4" type="ORF">ACFQ63_14410</name>
</gene>
<evidence type="ECO:0000256" key="2">
    <source>
        <dbReference type="SAM" id="MobiDB-lite"/>
    </source>
</evidence>
<dbReference type="Pfam" id="PF05593">
    <property type="entry name" value="RHS_repeat"/>
    <property type="match status" value="1"/>
</dbReference>
<dbReference type="InterPro" id="IPR006530">
    <property type="entry name" value="YD"/>
</dbReference>
<dbReference type="NCBIfam" id="TIGR03696">
    <property type="entry name" value="Rhs_assc_core"/>
    <property type="match status" value="1"/>
</dbReference>